<gene>
    <name evidence="1" type="ORF">KP79_PYT16148</name>
</gene>
<reference evidence="1 2" key="1">
    <citation type="journal article" date="2017" name="Nat. Ecol. Evol.">
        <title>Scallop genome provides insights into evolution of bilaterian karyotype and development.</title>
        <authorList>
            <person name="Wang S."/>
            <person name="Zhang J."/>
            <person name="Jiao W."/>
            <person name="Li J."/>
            <person name="Xun X."/>
            <person name="Sun Y."/>
            <person name="Guo X."/>
            <person name="Huan P."/>
            <person name="Dong B."/>
            <person name="Zhang L."/>
            <person name="Hu X."/>
            <person name="Sun X."/>
            <person name="Wang J."/>
            <person name="Zhao C."/>
            <person name="Wang Y."/>
            <person name="Wang D."/>
            <person name="Huang X."/>
            <person name="Wang R."/>
            <person name="Lv J."/>
            <person name="Li Y."/>
            <person name="Zhang Z."/>
            <person name="Liu B."/>
            <person name="Lu W."/>
            <person name="Hui Y."/>
            <person name="Liang J."/>
            <person name="Zhou Z."/>
            <person name="Hou R."/>
            <person name="Li X."/>
            <person name="Liu Y."/>
            <person name="Li H."/>
            <person name="Ning X."/>
            <person name="Lin Y."/>
            <person name="Zhao L."/>
            <person name="Xing Q."/>
            <person name="Dou J."/>
            <person name="Li Y."/>
            <person name="Mao J."/>
            <person name="Guo H."/>
            <person name="Dou H."/>
            <person name="Li T."/>
            <person name="Mu C."/>
            <person name="Jiang W."/>
            <person name="Fu Q."/>
            <person name="Fu X."/>
            <person name="Miao Y."/>
            <person name="Liu J."/>
            <person name="Yu Q."/>
            <person name="Li R."/>
            <person name="Liao H."/>
            <person name="Li X."/>
            <person name="Kong Y."/>
            <person name="Jiang Z."/>
            <person name="Chourrout D."/>
            <person name="Li R."/>
            <person name="Bao Z."/>
        </authorList>
    </citation>
    <scope>NUCLEOTIDE SEQUENCE [LARGE SCALE GENOMIC DNA]</scope>
    <source>
        <strain evidence="1 2">PY_sf001</strain>
    </source>
</reference>
<keyword evidence="2" id="KW-1185">Reference proteome</keyword>
<evidence type="ECO:0000313" key="2">
    <source>
        <dbReference type="Proteomes" id="UP000242188"/>
    </source>
</evidence>
<protein>
    <submittedName>
        <fullName evidence="1">Uncharacterized protein</fullName>
    </submittedName>
</protein>
<organism evidence="1 2">
    <name type="scientific">Mizuhopecten yessoensis</name>
    <name type="common">Japanese scallop</name>
    <name type="synonym">Patinopecten yessoensis</name>
    <dbReference type="NCBI Taxonomy" id="6573"/>
    <lineage>
        <taxon>Eukaryota</taxon>
        <taxon>Metazoa</taxon>
        <taxon>Spiralia</taxon>
        <taxon>Lophotrochozoa</taxon>
        <taxon>Mollusca</taxon>
        <taxon>Bivalvia</taxon>
        <taxon>Autobranchia</taxon>
        <taxon>Pteriomorphia</taxon>
        <taxon>Pectinida</taxon>
        <taxon>Pectinoidea</taxon>
        <taxon>Pectinidae</taxon>
        <taxon>Mizuhopecten</taxon>
    </lineage>
</organism>
<sequence>MLTHYQTNVPRIKRLVCVPTVKPVFAGNRNVKCVNQSWLLARKEVCFLSRSVLAADLRMIAGRFAHASTSAAAAHGMYVLKQICIIYSKASY</sequence>
<proteinExistence type="predicted"/>
<name>A0A210PVC3_MIZYE</name>
<evidence type="ECO:0000313" key="1">
    <source>
        <dbReference type="EMBL" id="OWF40415.1"/>
    </source>
</evidence>
<accession>A0A210PVC3</accession>
<dbReference type="EMBL" id="NEDP02005467">
    <property type="protein sequence ID" value="OWF40415.1"/>
    <property type="molecule type" value="Genomic_DNA"/>
</dbReference>
<comment type="caution">
    <text evidence="1">The sequence shown here is derived from an EMBL/GenBank/DDBJ whole genome shotgun (WGS) entry which is preliminary data.</text>
</comment>
<dbReference type="AlphaFoldDB" id="A0A210PVC3"/>
<dbReference type="Proteomes" id="UP000242188">
    <property type="component" value="Unassembled WGS sequence"/>
</dbReference>